<reference evidence="1" key="1">
    <citation type="submission" date="2023-10" db="EMBL/GenBank/DDBJ databases">
        <title>Chromosome-level genome of the transformable northern wattle, Acacia crassicarpa.</title>
        <authorList>
            <person name="Massaro I."/>
            <person name="Sinha N.R."/>
            <person name="Poethig S."/>
            <person name="Leichty A.R."/>
        </authorList>
    </citation>
    <scope>NUCLEOTIDE SEQUENCE</scope>
    <source>
        <strain evidence="1">Acra3RX</strain>
        <tissue evidence="1">Leaf</tissue>
    </source>
</reference>
<accession>A0AAE1K414</accession>
<organism evidence="1 2">
    <name type="scientific">Acacia crassicarpa</name>
    <name type="common">northern wattle</name>
    <dbReference type="NCBI Taxonomy" id="499986"/>
    <lineage>
        <taxon>Eukaryota</taxon>
        <taxon>Viridiplantae</taxon>
        <taxon>Streptophyta</taxon>
        <taxon>Embryophyta</taxon>
        <taxon>Tracheophyta</taxon>
        <taxon>Spermatophyta</taxon>
        <taxon>Magnoliopsida</taxon>
        <taxon>eudicotyledons</taxon>
        <taxon>Gunneridae</taxon>
        <taxon>Pentapetalae</taxon>
        <taxon>rosids</taxon>
        <taxon>fabids</taxon>
        <taxon>Fabales</taxon>
        <taxon>Fabaceae</taxon>
        <taxon>Caesalpinioideae</taxon>
        <taxon>mimosoid clade</taxon>
        <taxon>Acacieae</taxon>
        <taxon>Acacia</taxon>
    </lineage>
</organism>
<dbReference type="Proteomes" id="UP001293593">
    <property type="component" value="Unassembled WGS sequence"/>
</dbReference>
<dbReference type="AlphaFoldDB" id="A0AAE1K414"/>
<comment type="caution">
    <text evidence="1">The sequence shown here is derived from an EMBL/GenBank/DDBJ whole genome shotgun (WGS) entry which is preliminary data.</text>
</comment>
<dbReference type="PANTHER" id="PTHR37710">
    <property type="entry name" value="TRANSMEMBRANE PROTEIN"/>
    <property type="match status" value="1"/>
</dbReference>
<protein>
    <submittedName>
        <fullName evidence="1">Uncharacterized protein</fullName>
    </submittedName>
</protein>
<name>A0AAE1K414_9FABA</name>
<dbReference type="EMBL" id="JAWXYG010000008">
    <property type="protein sequence ID" value="KAK4265024.1"/>
    <property type="molecule type" value="Genomic_DNA"/>
</dbReference>
<sequence length="249" mass="28422">MSSRHRPLLACTLSISAMADIAAIKSQDHLNGPLGSTLRTTAKLAKIVMSPLIYTMKYQWSIIVFFLDYLFQGIVVTMKQFCPSSSHALDKKIGAIVLMIESLPEKFADAIDKLPAIIYQYSFSIKRWTLVHLISWLNYLIITFNQMDQEDSRMKDIAIDNRNLLLPPESSDCLCTIDSFCSAAESDKDIGNISDRIDRDEGASERKEKDIDRARESERIVKFRDIGNRVIKQEEHPIVQLFESKWLSN</sequence>
<keyword evidence="2" id="KW-1185">Reference proteome</keyword>
<dbReference type="PANTHER" id="PTHR37710:SF1">
    <property type="entry name" value="TRANSMEMBRANE PROTEIN"/>
    <property type="match status" value="1"/>
</dbReference>
<evidence type="ECO:0000313" key="1">
    <source>
        <dbReference type="EMBL" id="KAK4265024.1"/>
    </source>
</evidence>
<proteinExistence type="predicted"/>
<gene>
    <name evidence="1" type="ORF">QN277_026129</name>
</gene>
<evidence type="ECO:0000313" key="2">
    <source>
        <dbReference type="Proteomes" id="UP001293593"/>
    </source>
</evidence>